<comment type="caution">
    <text evidence="2">The sequence shown here is derived from an EMBL/GenBank/DDBJ whole genome shotgun (WGS) entry which is preliminary data.</text>
</comment>
<dbReference type="RefSeq" id="WP_377798788.1">
    <property type="nucleotide sequence ID" value="NZ_JBHSLW010000015.1"/>
</dbReference>
<keyword evidence="1" id="KW-1133">Transmembrane helix</keyword>
<sequence>MKKGNEMHETMTGGMLWGMGITHLAFMVLILLTIAALIKYLFFR</sequence>
<accession>A0ABW0ITT6</accession>
<evidence type="ECO:0000256" key="1">
    <source>
        <dbReference type="SAM" id="Phobius"/>
    </source>
</evidence>
<keyword evidence="3" id="KW-1185">Reference proteome</keyword>
<keyword evidence="1" id="KW-0472">Membrane</keyword>
<dbReference type="Proteomes" id="UP001596053">
    <property type="component" value="Unassembled WGS sequence"/>
</dbReference>
<feature type="transmembrane region" description="Helical" evidence="1">
    <location>
        <begin position="20"/>
        <end position="42"/>
    </location>
</feature>
<evidence type="ECO:0000313" key="2">
    <source>
        <dbReference type="EMBL" id="MFC5420405.1"/>
    </source>
</evidence>
<keyword evidence="1" id="KW-0812">Transmembrane</keyword>
<protein>
    <submittedName>
        <fullName evidence="2">Uncharacterized protein</fullName>
    </submittedName>
</protein>
<evidence type="ECO:0000313" key="3">
    <source>
        <dbReference type="Proteomes" id="UP001596053"/>
    </source>
</evidence>
<dbReference type="EMBL" id="JBHSLW010000015">
    <property type="protein sequence ID" value="MFC5420405.1"/>
    <property type="molecule type" value="Genomic_DNA"/>
</dbReference>
<organism evidence="2 3">
    <name type="scientific">Bosea eneae</name>
    <dbReference type="NCBI Taxonomy" id="151454"/>
    <lineage>
        <taxon>Bacteria</taxon>
        <taxon>Pseudomonadati</taxon>
        <taxon>Pseudomonadota</taxon>
        <taxon>Alphaproteobacteria</taxon>
        <taxon>Hyphomicrobiales</taxon>
        <taxon>Boseaceae</taxon>
        <taxon>Bosea</taxon>
    </lineage>
</organism>
<name>A0ABW0ITT6_9HYPH</name>
<reference evidence="3" key="1">
    <citation type="journal article" date="2019" name="Int. J. Syst. Evol. Microbiol.">
        <title>The Global Catalogue of Microorganisms (GCM) 10K type strain sequencing project: providing services to taxonomists for standard genome sequencing and annotation.</title>
        <authorList>
            <consortium name="The Broad Institute Genomics Platform"/>
            <consortium name="The Broad Institute Genome Sequencing Center for Infectious Disease"/>
            <person name="Wu L."/>
            <person name="Ma J."/>
        </authorList>
    </citation>
    <scope>NUCLEOTIDE SEQUENCE [LARGE SCALE GENOMIC DNA]</scope>
    <source>
        <strain evidence="3">NCAIM B.01391</strain>
    </source>
</reference>
<proteinExistence type="predicted"/>
<gene>
    <name evidence="2" type="ORF">ACFPOB_12630</name>
</gene>